<dbReference type="RefSeq" id="WP_258541041.1">
    <property type="nucleotide sequence ID" value="NZ_OU015584.1"/>
</dbReference>
<dbReference type="AlphaFoldDB" id="A0A916JK95"/>
<protein>
    <submittedName>
        <fullName evidence="1">Uncharacterized protein</fullName>
    </submittedName>
</protein>
<keyword evidence="2" id="KW-1185">Reference proteome</keyword>
<accession>A0A916JK95</accession>
<dbReference type="Proteomes" id="UP000683507">
    <property type="component" value="Chromosome"/>
</dbReference>
<dbReference type="KEGG" id="ptan:CRYO30217_00818"/>
<evidence type="ECO:0000313" key="1">
    <source>
        <dbReference type="EMBL" id="CAG5078958.1"/>
    </source>
</evidence>
<sequence>MSTAELKYSIIELISSINDESKLRKIYQSISSESKDWWDELTEEQKASVERGVEDIKHGRVTPHETVMSEIRQLIESKKTE</sequence>
<proteinExistence type="predicted"/>
<evidence type="ECO:0000313" key="2">
    <source>
        <dbReference type="Proteomes" id="UP000683507"/>
    </source>
</evidence>
<reference evidence="1" key="1">
    <citation type="submission" date="2021-04" db="EMBL/GenBank/DDBJ databases">
        <authorList>
            <person name="Rodrigo-Torres L."/>
            <person name="Arahal R. D."/>
            <person name="Lucena T."/>
        </authorList>
    </citation>
    <scope>NUCLEOTIDE SEQUENCE</scope>
    <source>
        <strain evidence="1">AS29M-1</strain>
    </source>
</reference>
<dbReference type="EMBL" id="OU015584">
    <property type="protein sequence ID" value="CAG5078958.1"/>
    <property type="molecule type" value="Genomic_DNA"/>
</dbReference>
<gene>
    <name evidence="1" type="ORF">CRYO30217_00818</name>
</gene>
<name>A0A916JK95_9FLAO</name>
<organism evidence="1 2">
    <name type="scientific">Parvicella tangerina</name>
    <dbReference type="NCBI Taxonomy" id="2829795"/>
    <lineage>
        <taxon>Bacteria</taxon>
        <taxon>Pseudomonadati</taxon>
        <taxon>Bacteroidota</taxon>
        <taxon>Flavobacteriia</taxon>
        <taxon>Flavobacteriales</taxon>
        <taxon>Parvicellaceae</taxon>
        <taxon>Parvicella</taxon>
    </lineage>
</organism>